<organism evidence="1 2">
    <name type="scientific">Actinomadura monticuli</name>
    <dbReference type="NCBI Taxonomy" id="3097367"/>
    <lineage>
        <taxon>Bacteria</taxon>
        <taxon>Bacillati</taxon>
        <taxon>Actinomycetota</taxon>
        <taxon>Actinomycetes</taxon>
        <taxon>Streptosporangiales</taxon>
        <taxon>Thermomonosporaceae</taxon>
        <taxon>Actinomadura</taxon>
    </lineage>
</organism>
<dbReference type="Gene3D" id="1.20.120.640">
    <property type="entry name" value="Anticodon-binding domain of a subclass of class I aminoacyl-tRNA synthetases"/>
    <property type="match status" value="1"/>
</dbReference>
<proteinExistence type="predicted"/>
<dbReference type="EMBL" id="JAXCEI010000008">
    <property type="protein sequence ID" value="MFA1541340.1"/>
    <property type="molecule type" value="Genomic_DNA"/>
</dbReference>
<comment type="caution">
    <text evidence="1">The sequence shown here is derived from an EMBL/GenBank/DDBJ whole genome shotgun (WGS) entry which is preliminary data.</text>
</comment>
<name>A0ABV4QDT6_9ACTN</name>
<dbReference type="Proteomes" id="UP001569963">
    <property type="component" value="Unassembled WGS sequence"/>
</dbReference>
<evidence type="ECO:0000313" key="1">
    <source>
        <dbReference type="EMBL" id="MFA1541340.1"/>
    </source>
</evidence>
<reference evidence="1 2" key="1">
    <citation type="submission" date="2023-11" db="EMBL/GenBank/DDBJ databases">
        <title>Actinomadura monticuli sp. nov., isolated from volcanic ash.</title>
        <authorList>
            <person name="Lee S.D."/>
            <person name="Yang H."/>
            <person name="Kim I.S."/>
        </authorList>
    </citation>
    <scope>NUCLEOTIDE SEQUENCE [LARGE SCALE GENOMIC DNA]</scope>
    <source>
        <strain evidence="1 2">DLS-62</strain>
    </source>
</reference>
<sequence>MLRLYDHRTGRAEPLPAGRGLRVQILPGAGYRTLVVADLLRRVVQRGGRRVRLVSTPLAMGDAYADYSVASVEVLDEPLPDADVYISTSAGTDTGALCLTVPAETGEPPSDPSAARLAMLEVPYREPLDMSEARSSAAGERLDGWRRKVAEWATSPGRPMSREYAAEAEAALADDLGGPGALAVLDRLAADPGVAPGAKLETFIHLDMVLALGLVSAIGTA</sequence>
<dbReference type="RefSeq" id="WP_371951486.1">
    <property type="nucleotide sequence ID" value="NZ_JAXCEI010000008.1"/>
</dbReference>
<gene>
    <name evidence="1" type="ORF">SM611_20640</name>
</gene>
<evidence type="ECO:0000313" key="2">
    <source>
        <dbReference type="Proteomes" id="UP001569963"/>
    </source>
</evidence>
<protein>
    <submittedName>
        <fullName evidence="1">Uncharacterized protein</fullName>
    </submittedName>
</protein>
<accession>A0ABV4QDT6</accession>
<keyword evidence="2" id="KW-1185">Reference proteome</keyword>